<evidence type="ECO:0000256" key="4">
    <source>
        <dbReference type="ARBA" id="ARBA00023263"/>
    </source>
</evidence>
<evidence type="ECO:0000259" key="6">
    <source>
        <dbReference type="Pfam" id="PF00419"/>
    </source>
</evidence>
<dbReference type="InterPro" id="IPR036937">
    <property type="entry name" value="Adhesion_dom_fimbrial_sf"/>
</dbReference>
<proteinExistence type="inferred from homology"/>
<dbReference type="AlphaFoldDB" id="A0A5M9R6T7"/>
<dbReference type="SUPFAM" id="SSF49401">
    <property type="entry name" value="Bacterial adhesins"/>
    <property type="match status" value="1"/>
</dbReference>
<dbReference type="OrthoDB" id="6494728at2"/>
<feature type="signal peptide" evidence="5">
    <location>
        <begin position="1"/>
        <end position="22"/>
    </location>
</feature>
<name>A0A5M9R6T7_9GAMM</name>
<evidence type="ECO:0000256" key="1">
    <source>
        <dbReference type="ARBA" id="ARBA00004561"/>
    </source>
</evidence>
<evidence type="ECO:0000256" key="3">
    <source>
        <dbReference type="ARBA" id="ARBA00022729"/>
    </source>
</evidence>
<dbReference type="Pfam" id="PF00419">
    <property type="entry name" value="Fimbrial"/>
    <property type="match status" value="1"/>
</dbReference>
<organism evidence="7 8">
    <name type="scientific">Morganella psychrotolerans</name>
    <dbReference type="NCBI Taxonomy" id="368603"/>
    <lineage>
        <taxon>Bacteria</taxon>
        <taxon>Pseudomonadati</taxon>
        <taxon>Pseudomonadota</taxon>
        <taxon>Gammaproteobacteria</taxon>
        <taxon>Enterobacterales</taxon>
        <taxon>Morganellaceae</taxon>
        <taxon>Morganella</taxon>
    </lineage>
</organism>
<dbReference type="GO" id="GO:0009289">
    <property type="term" value="C:pilus"/>
    <property type="evidence" value="ECO:0007669"/>
    <property type="project" value="UniProtKB-SubCell"/>
</dbReference>
<keyword evidence="3 5" id="KW-0732">Signal</keyword>
<dbReference type="EMBL" id="VXKB01000001">
    <property type="protein sequence ID" value="KAA8716654.1"/>
    <property type="molecule type" value="Genomic_DNA"/>
</dbReference>
<dbReference type="Gene3D" id="2.60.40.1090">
    <property type="entry name" value="Fimbrial-type adhesion domain"/>
    <property type="match status" value="1"/>
</dbReference>
<feature type="chain" id="PRO_5024467637" evidence="5">
    <location>
        <begin position="23"/>
        <end position="182"/>
    </location>
</feature>
<evidence type="ECO:0000256" key="2">
    <source>
        <dbReference type="ARBA" id="ARBA00006671"/>
    </source>
</evidence>
<dbReference type="Proteomes" id="UP000322181">
    <property type="component" value="Unassembled WGS sequence"/>
</dbReference>
<dbReference type="PANTHER" id="PTHR33420:SF3">
    <property type="entry name" value="FIMBRIAL SUBUNIT ELFA"/>
    <property type="match status" value="1"/>
</dbReference>
<evidence type="ECO:0000313" key="7">
    <source>
        <dbReference type="EMBL" id="KAA8716654.1"/>
    </source>
</evidence>
<comment type="caution">
    <text evidence="7">The sequence shown here is derived from an EMBL/GenBank/DDBJ whole genome shotgun (WGS) entry which is preliminary data.</text>
</comment>
<evidence type="ECO:0000313" key="8">
    <source>
        <dbReference type="Proteomes" id="UP000322181"/>
    </source>
</evidence>
<feature type="domain" description="Fimbrial-type adhesion" evidence="6">
    <location>
        <begin position="36"/>
        <end position="181"/>
    </location>
</feature>
<comment type="similarity">
    <text evidence="2">Belongs to the fimbrial protein family.</text>
</comment>
<dbReference type="InterPro" id="IPR008966">
    <property type="entry name" value="Adhesion_dom_sf"/>
</dbReference>
<dbReference type="InterPro" id="IPR050263">
    <property type="entry name" value="Bact_Fimbrial_Adh_Pro"/>
</dbReference>
<protein>
    <submittedName>
        <fullName evidence="7">Type 1 fimbrial protein</fullName>
    </submittedName>
</protein>
<evidence type="ECO:0000256" key="5">
    <source>
        <dbReference type="SAM" id="SignalP"/>
    </source>
</evidence>
<dbReference type="RefSeq" id="WP_067363900.1">
    <property type="nucleotide sequence ID" value="NZ_BAAAFS010000001.1"/>
</dbReference>
<reference evidence="7 8" key="1">
    <citation type="submission" date="2019-09" db="EMBL/GenBank/DDBJ databases">
        <title>Draft genome sequence of various Type strains from the CCUG.</title>
        <authorList>
            <person name="Pineiro-Iglesias B."/>
            <person name="Tunovic T."/>
            <person name="Unosson C."/>
            <person name="Inganas E."/>
            <person name="Ohlen M."/>
            <person name="Cardew S."/>
            <person name="Jensie-Markopoulos S."/>
            <person name="Salva-Serra F."/>
            <person name="Jaen-Luchoro D."/>
            <person name="Karlsson R."/>
            <person name="Svensson-Stadler L."/>
            <person name="Chun J."/>
            <person name="Moore E."/>
        </authorList>
    </citation>
    <scope>NUCLEOTIDE SEQUENCE [LARGE SCALE GENOMIC DNA]</scope>
    <source>
        <strain evidence="7 8">CCUG 53682T</strain>
    </source>
</reference>
<dbReference type="PANTHER" id="PTHR33420">
    <property type="entry name" value="FIMBRIAL SUBUNIT ELFA-RELATED"/>
    <property type="match status" value="1"/>
</dbReference>
<dbReference type="GO" id="GO:0043709">
    <property type="term" value="P:cell adhesion involved in single-species biofilm formation"/>
    <property type="evidence" value="ECO:0007669"/>
    <property type="project" value="TreeGrafter"/>
</dbReference>
<accession>A0A5M9R6T7</accession>
<comment type="subcellular location">
    <subcellularLocation>
        <location evidence="1">Fimbrium</location>
    </subcellularLocation>
</comment>
<dbReference type="InterPro" id="IPR000259">
    <property type="entry name" value="Adhesion_dom_fimbrial"/>
</dbReference>
<sequence length="182" mass="20010">MKLKYAVLPAAVAMLFSAAASAADTVDTVHDQGRIYFLGSVKAPTCVVNDGQKNFTVMLGDFEISSFPQSDTQVRGNEAVQIKLTECTGQWANLRLEATDRYNDSMIKFAETSNSAKGLALGLKSTDDAAAPFIKVDGKENNWQPIQAKTATYKFYPFIYQIADIVESGKLRAQVLYTIRYS</sequence>
<keyword evidence="4" id="KW-0281">Fimbrium</keyword>
<gene>
    <name evidence="7" type="ORF">F4V73_01850</name>
</gene>